<dbReference type="EC" id="3.5.3.1" evidence="5"/>
<sequence length="270" mass="27556">MTRFLVVPQWQGSPAPRAMLLTEGASAIADDLPRSRTVVLDVPLEAGDAQGTSVNRLSSLRRTRELIEEALAGADEPAVVIGGDCGVSVGAVSALPDGLDDVAVVWCDAHPDLHSPDTSPSGAYSGMALRAILADAASPLPGRGGIAPSRVVLVGAREIDEAESRFIDETGIGRVDDLADPDGLAHAVAATGASRVYVHIDVDVLDPSELAGVSSPAPFGVRTADLTTAIRALRDRLPIAGATIAGFAPRTPASAVDDLGAVLRLIGAVA</sequence>
<evidence type="ECO:0000313" key="5">
    <source>
        <dbReference type="EMBL" id="MDR6866412.1"/>
    </source>
</evidence>
<keyword evidence="2 5" id="KW-0378">Hydrolase</keyword>
<dbReference type="InterPro" id="IPR006035">
    <property type="entry name" value="Ureohydrolase"/>
</dbReference>
<keyword evidence="3" id="KW-0464">Manganese</keyword>
<proteinExistence type="inferred from homology"/>
<organism evidence="5 6">
    <name type="scientific">Microbacterium resistens</name>
    <dbReference type="NCBI Taxonomy" id="156977"/>
    <lineage>
        <taxon>Bacteria</taxon>
        <taxon>Bacillati</taxon>
        <taxon>Actinomycetota</taxon>
        <taxon>Actinomycetes</taxon>
        <taxon>Micrococcales</taxon>
        <taxon>Microbacteriaceae</taxon>
        <taxon>Microbacterium</taxon>
    </lineage>
</organism>
<evidence type="ECO:0000256" key="2">
    <source>
        <dbReference type="ARBA" id="ARBA00022801"/>
    </source>
</evidence>
<evidence type="ECO:0000256" key="3">
    <source>
        <dbReference type="ARBA" id="ARBA00023211"/>
    </source>
</evidence>
<dbReference type="PANTHER" id="PTHR43782">
    <property type="entry name" value="ARGINASE"/>
    <property type="match status" value="1"/>
</dbReference>
<gene>
    <name evidence="5" type="ORF">J2Y69_001004</name>
</gene>
<dbReference type="RefSeq" id="WP_310018182.1">
    <property type="nucleotide sequence ID" value="NZ_JAVDUM010000003.1"/>
</dbReference>
<dbReference type="PROSITE" id="PS51409">
    <property type="entry name" value="ARGINASE_2"/>
    <property type="match status" value="1"/>
</dbReference>
<dbReference type="Gene3D" id="3.40.800.10">
    <property type="entry name" value="Ureohydrolase domain"/>
    <property type="match status" value="1"/>
</dbReference>
<dbReference type="GO" id="GO:0004053">
    <property type="term" value="F:arginase activity"/>
    <property type="evidence" value="ECO:0007669"/>
    <property type="project" value="UniProtKB-EC"/>
</dbReference>
<evidence type="ECO:0000313" key="6">
    <source>
        <dbReference type="Proteomes" id="UP001259347"/>
    </source>
</evidence>
<evidence type="ECO:0000256" key="4">
    <source>
        <dbReference type="PROSITE-ProRule" id="PRU00742"/>
    </source>
</evidence>
<dbReference type="Pfam" id="PF00491">
    <property type="entry name" value="Arginase"/>
    <property type="match status" value="1"/>
</dbReference>
<dbReference type="InterPro" id="IPR023696">
    <property type="entry name" value="Ureohydrolase_dom_sf"/>
</dbReference>
<dbReference type="EMBL" id="JAVDUM010000003">
    <property type="protein sequence ID" value="MDR6866412.1"/>
    <property type="molecule type" value="Genomic_DNA"/>
</dbReference>
<comment type="similarity">
    <text evidence="4">Belongs to the arginase family.</text>
</comment>
<keyword evidence="1" id="KW-0479">Metal-binding</keyword>
<comment type="caution">
    <text evidence="5">The sequence shown here is derived from an EMBL/GenBank/DDBJ whole genome shotgun (WGS) entry which is preliminary data.</text>
</comment>
<dbReference type="PANTHER" id="PTHR43782:SF3">
    <property type="entry name" value="ARGINASE"/>
    <property type="match status" value="1"/>
</dbReference>
<dbReference type="CDD" id="cd09999">
    <property type="entry name" value="Arginase-like_1"/>
    <property type="match status" value="1"/>
</dbReference>
<protein>
    <submittedName>
        <fullName evidence="5">Arginase</fullName>
        <ecNumber evidence="5">3.5.3.1</ecNumber>
    </submittedName>
</protein>
<dbReference type="Proteomes" id="UP001259347">
    <property type="component" value="Unassembled WGS sequence"/>
</dbReference>
<keyword evidence="6" id="KW-1185">Reference proteome</keyword>
<dbReference type="SUPFAM" id="SSF52768">
    <property type="entry name" value="Arginase/deacetylase"/>
    <property type="match status" value="1"/>
</dbReference>
<reference evidence="5 6" key="1">
    <citation type="submission" date="2023-07" db="EMBL/GenBank/DDBJ databases">
        <title>Sorghum-associated microbial communities from plants grown in Nebraska, USA.</title>
        <authorList>
            <person name="Schachtman D."/>
        </authorList>
    </citation>
    <scope>NUCLEOTIDE SEQUENCE [LARGE SCALE GENOMIC DNA]</scope>
    <source>
        <strain evidence="5 6">2980</strain>
    </source>
</reference>
<name>A0ABU1S9X3_9MICO</name>
<dbReference type="PRINTS" id="PR00116">
    <property type="entry name" value="ARGINASE"/>
</dbReference>
<evidence type="ECO:0000256" key="1">
    <source>
        <dbReference type="ARBA" id="ARBA00022723"/>
    </source>
</evidence>
<accession>A0ABU1S9X3</accession>